<evidence type="ECO:0000256" key="5">
    <source>
        <dbReference type="RuleBase" id="RU362066"/>
    </source>
</evidence>
<evidence type="ECO:0000313" key="8">
    <source>
        <dbReference type="EMBL" id="ARN21609.1"/>
    </source>
</evidence>
<dbReference type="Pfam" id="PF07196">
    <property type="entry name" value="Flagellin_IN"/>
    <property type="match status" value="1"/>
</dbReference>
<dbReference type="InterPro" id="IPR010809">
    <property type="entry name" value="FliD_C"/>
</dbReference>
<feature type="domain" description="Flagellar hook-associated protein 2 N-terminal" evidence="6">
    <location>
        <begin position="2"/>
        <end position="93"/>
    </location>
</feature>
<dbReference type="GO" id="GO:0009421">
    <property type="term" value="C:bacterial-type flagellum filament cap"/>
    <property type="evidence" value="ECO:0007669"/>
    <property type="project" value="InterPro"/>
</dbReference>
<comment type="subunit">
    <text evidence="2 5">Homopentamer.</text>
</comment>
<dbReference type="Pfam" id="PF07195">
    <property type="entry name" value="FliD_C"/>
    <property type="match status" value="1"/>
</dbReference>
<keyword evidence="9" id="KW-1185">Reference proteome</keyword>
<evidence type="ECO:0000256" key="1">
    <source>
        <dbReference type="ARBA" id="ARBA00009764"/>
    </source>
</evidence>
<gene>
    <name evidence="8" type="ORF">A4W93_17865</name>
</gene>
<evidence type="ECO:0000259" key="7">
    <source>
        <dbReference type="Pfam" id="PF07195"/>
    </source>
</evidence>
<reference evidence="8 9" key="1">
    <citation type="submission" date="2016-04" db="EMBL/GenBank/DDBJ databases">
        <title>Complete genome sequence of natural rubber-degrading, novel Gram-negative bacterium, Rhizobacter gummiphilus strain NS21.</title>
        <authorList>
            <person name="Tabata M."/>
            <person name="Kasai D."/>
            <person name="Fukuda M."/>
        </authorList>
    </citation>
    <scope>NUCLEOTIDE SEQUENCE [LARGE SCALE GENOMIC DNA]</scope>
    <source>
        <strain evidence="8 9">NS21</strain>
    </source>
</reference>
<evidence type="ECO:0000259" key="6">
    <source>
        <dbReference type="Pfam" id="PF02465"/>
    </source>
</evidence>
<dbReference type="GO" id="GO:0005576">
    <property type="term" value="C:extracellular region"/>
    <property type="evidence" value="ECO:0007669"/>
    <property type="project" value="UniProtKB-SubCell"/>
</dbReference>
<evidence type="ECO:0000313" key="9">
    <source>
        <dbReference type="Proteomes" id="UP000193427"/>
    </source>
</evidence>
<dbReference type="GO" id="GO:0071973">
    <property type="term" value="P:bacterial-type flagellum-dependent cell motility"/>
    <property type="evidence" value="ECO:0007669"/>
    <property type="project" value="TreeGrafter"/>
</dbReference>
<keyword evidence="3" id="KW-0175">Coiled coil</keyword>
<protein>
    <recommendedName>
        <fullName evidence="5">Flagellar hook-associated protein 2</fullName>
        <shortName evidence="5">HAP2</shortName>
    </recommendedName>
    <alternativeName>
        <fullName evidence="5">Flagellar cap protein</fullName>
    </alternativeName>
</protein>
<evidence type="ECO:0000256" key="2">
    <source>
        <dbReference type="ARBA" id="ARBA00011255"/>
    </source>
</evidence>
<dbReference type="Proteomes" id="UP000193427">
    <property type="component" value="Chromosome"/>
</dbReference>
<dbReference type="PANTHER" id="PTHR30288:SF0">
    <property type="entry name" value="FLAGELLAR HOOK-ASSOCIATED PROTEIN 2"/>
    <property type="match status" value="1"/>
</dbReference>
<feature type="domain" description="Flagellar hook-associated protein 2 C-terminal" evidence="7">
    <location>
        <begin position="222"/>
        <end position="448"/>
    </location>
</feature>
<dbReference type="KEGG" id="rgu:A4W93_17865"/>
<comment type="subcellular location">
    <subcellularLocation>
        <location evidence="5">Secreted</location>
    </subcellularLocation>
    <subcellularLocation>
        <location evidence="5">Bacterial flagellum</location>
    </subcellularLocation>
</comment>
<sequence length="462" mass="48301">MESIVTQLMAVERKPASLLEAATTTMKSQLSTYGQLQSYVSALQDKSRAMASTTLWSQTVATSSDATVASVTTGTNTAAGSYSLTVSQLAVAQTASSTAVPAKTHNVGQGKLTIELGSWTGDPATFGLKAGASSVTVDIGEGESSLAAVRDKINAAGAGVVATVIYDATGARLSIRSTDTGVANGFRISAEETAPGDDGASLSMFAFDPASGSGGMTENMKAQDAKAKLNGLDITSASNTLSDVADGLTIKLLKKSESPIDLSVAQDTESMKTAVNDFVKAYNDLSSFIQTQTKYNADSKTAGKLQGDRTVIGLQAQMREIIRGVNSSPKTLRTLSDAGIEVQKDGYTIAVNSKKLNAALADPAEMKKLMMSGDSANESTWGLISRFNSMATNALAAEGPLTTRQEGIQASIKRNNDRVADMEVRLAATEERIRKQYQTLDSNMAKLSALNSYVSTQLSSLG</sequence>
<dbReference type="InterPro" id="IPR003481">
    <property type="entry name" value="FliD_N"/>
</dbReference>
<comment type="function">
    <text evidence="5">Required for morphogenesis and for the elongation of the flagellar filament by facilitating polymerization of the flagellin monomers at the tip of growing filament. Forms a capping structure, which prevents flagellin subunits (transported through the central channel of the flagellum) from leaking out without polymerization at the distal end.</text>
</comment>
<dbReference type="InterPro" id="IPR040026">
    <property type="entry name" value="FliD"/>
</dbReference>
<keyword evidence="5" id="KW-0964">Secreted</keyword>
<dbReference type="Pfam" id="PF02465">
    <property type="entry name" value="FliD_N"/>
    <property type="match status" value="1"/>
</dbReference>
<evidence type="ECO:0000256" key="4">
    <source>
        <dbReference type="ARBA" id="ARBA00023143"/>
    </source>
</evidence>
<dbReference type="InterPro" id="IPR010810">
    <property type="entry name" value="Flagellin_hook_IN_motif"/>
</dbReference>
<dbReference type="AlphaFoldDB" id="A0A1W6LBG9"/>
<accession>A0A1W6LBG9</accession>
<dbReference type="GO" id="GO:0009424">
    <property type="term" value="C:bacterial-type flagellum hook"/>
    <property type="evidence" value="ECO:0007669"/>
    <property type="project" value="UniProtKB-UniRule"/>
</dbReference>
<comment type="similarity">
    <text evidence="1 5">Belongs to the FliD family.</text>
</comment>
<name>A0A1W6LBG9_9BURK</name>
<dbReference type="GO" id="GO:0007155">
    <property type="term" value="P:cell adhesion"/>
    <property type="evidence" value="ECO:0007669"/>
    <property type="project" value="InterPro"/>
</dbReference>
<evidence type="ECO:0000256" key="3">
    <source>
        <dbReference type="ARBA" id="ARBA00023054"/>
    </source>
</evidence>
<dbReference type="EMBL" id="CP015118">
    <property type="protein sequence ID" value="ARN21609.1"/>
    <property type="molecule type" value="Genomic_DNA"/>
</dbReference>
<proteinExistence type="inferred from homology"/>
<organism evidence="8 9">
    <name type="scientific">Piscinibacter gummiphilus</name>
    <dbReference type="NCBI Taxonomy" id="946333"/>
    <lineage>
        <taxon>Bacteria</taxon>
        <taxon>Pseudomonadati</taxon>
        <taxon>Pseudomonadota</taxon>
        <taxon>Betaproteobacteria</taxon>
        <taxon>Burkholderiales</taxon>
        <taxon>Sphaerotilaceae</taxon>
        <taxon>Piscinibacter</taxon>
    </lineage>
</organism>
<keyword evidence="4 5" id="KW-0975">Bacterial flagellum</keyword>
<dbReference type="PANTHER" id="PTHR30288">
    <property type="entry name" value="FLAGELLAR CAP/ASSEMBLY PROTEIN FLID"/>
    <property type="match status" value="1"/>
</dbReference>
<dbReference type="STRING" id="946333.A4W93_17865"/>